<evidence type="ECO:0000256" key="3">
    <source>
        <dbReference type="ARBA" id="ARBA00022989"/>
    </source>
</evidence>
<reference evidence="6" key="1">
    <citation type="submission" date="2022-06" db="EMBL/GenBank/DDBJ databases">
        <title>Sphingomonas sp. nov. isolated from rhizosphere soil of tomato.</title>
        <authorList>
            <person name="Dong H."/>
            <person name="Gao R."/>
        </authorList>
    </citation>
    <scope>NUCLEOTIDE SEQUENCE</scope>
    <source>
        <strain evidence="6">MMSM24</strain>
    </source>
</reference>
<name>A0AA42CVD0_9SPHN</name>
<dbReference type="RefSeq" id="WP_265269998.1">
    <property type="nucleotide sequence ID" value="NZ_JANFAV010000013.1"/>
</dbReference>
<keyword evidence="2 5" id="KW-0812">Transmembrane</keyword>
<dbReference type="GO" id="GO:0005886">
    <property type="term" value="C:plasma membrane"/>
    <property type="evidence" value="ECO:0007669"/>
    <property type="project" value="UniProtKB-SubCell"/>
</dbReference>
<organism evidence="6 7">
    <name type="scientific">Sphingomonas lycopersici</name>
    <dbReference type="NCBI Taxonomy" id="2951807"/>
    <lineage>
        <taxon>Bacteria</taxon>
        <taxon>Pseudomonadati</taxon>
        <taxon>Pseudomonadota</taxon>
        <taxon>Alphaproteobacteria</taxon>
        <taxon>Sphingomonadales</taxon>
        <taxon>Sphingomonadaceae</taxon>
        <taxon>Sphingomonas</taxon>
    </lineage>
</organism>
<evidence type="ECO:0000313" key="7">
    <source>
        <dbReference type="Proteomes" id="UP001165565"/>
    </source>
</evidence>
<dbReference type="InterPro" id="IPR051598">
    <property type="entry name" value="TSUP/Inactive_protease-like"/>
</dbReference>
<evidence type="ECO:0000256" key="5">
    <source>
        <dbReference type="RuleBase" id="RU363041"/>
    </source>
</evidence>
<accession>A0AA42CVD0</accession>
<dbReference type="Proteomes" id="UP001165565">
    <property type="component" value="Unassembled WGS sequence"/>
</dbReference>
<dbReference type="Pfam" id="PF01925">
    <property type="entry name" value="TauE"/>
    <property type="match status" value="1"/>
</dbReference>
<feature type="transmembrane region" description="Helical" evidence="5">
    <location>
        <begin position="12"/>
        <end position="42"/>
    </location>
</feature>
<evidence type="ECO:0000256" key="1">
    <source>
        <dbReference type="ARBA" id="ARBA00004141"/>
    </source>
</evidence>
<dbReference type="PANTHER" id="PTHR43701">
    <property type="entry name" value="MEMBRANE TRANSPORTER PROTEIN MJ0441-RELATED"/>
    <property type="match status" value="1"/>
</dbReference>
<dbReference type="AlphaFoldDB" id="A0AA42CVD0"/>
<comment type="subcellular location">
    <subcellularLocation>
        <location evidence="5">Cell membrane</location>
        <topology evidence="5">Multi-pass membrane protein</topology>
    </subcellularLocation>
    <subcellularLocation>
        <location evidence="1">Membrane</location>
        <topology evidence="1">Multi-pass membrane protein</topology>
    </subcellularLocation>
</comment>
<evidence type="ECO:0000256" key="2">
    <source>
        <dbReference type="ARBA" id="ARBA00022692"/>
    </source>
</evidence>
<keyword evidence="4 5" id="KW-0472">Membrane</keyword>
<protein>
    <recommendedName>
        <fullName evidence="5">Probable membrane transporter protein</fullName>
    </recommendedName>
</protein>
<dbReference type="InterPro" id="IPR002781">
    <property type="entry name" value="TM_pro_TauE-like"/>
</dbReference>
<comment type="caution">
    <text evidence="6">The sequence shown here is derived from an EMBL/GenBank/DDBJ whole genome shotgun (WGS) entry which is preliminary data.</text>
</comment>
<evidence type="ECO:0000313" key="6">
    <source>
        <dbReference type="EMBL" id="MCW6536448.1"/>
    </source>
</evidence>
<comment type="similarity">
    <text evidence="5">Belongs to the 4-toluene sulfonate uptake permease (TSUP) (TC 2.A.102) family.</text>
</comment>
<feature type="transmembrane region" description="Helical" evidence="5">
    <location>
        <begin position="147"/>
        <end position="180"/>
    </location>
</feature>
<feature type="transmembrane region" description="Helical" evidence="5">
    <location>
        <begin position="216"/>
        <end position="236"/>
    </location>
</feature>
<dbReference type="PANTHER" id="PTHR43701:SF2">
    <property type="entry name" value="MEMBRANE TRANSPORTER PROTEIN YJNA-RELATED"/>
    <property type="match status" value="1"/>
</dbReference>
<proteinExistence type="inferred from homology"/>
<dbReference type="EMBL" id="JANFAV010000013">
    <property type="protein sequence ID" value="MCW6536448.1"/>
    <property type="molecule type" value="Genomic_DNA"/>
</dbReference>
<feature type="transmembrane region" description="Helical" evidence="5">
    <location>
        <begin position="112"/>
        <end position="135"/>
    </location>
</feature>
<keyword evidence="7" id="KW-1185">Reference proteome</keyword>
<keyword evidence="3 5" id="KW-1133">Transmembrane helix</keyword>
<sequence length="261" mass="26252">MILAAIDPLYSLAGVAVGMLVGMTGVGGGSLMTPLLVLAFGFHPATAVGTDLLYAAATKSAGTAVHGAGGTVDWKVVRRLALGSVPATIVTLAILSTAGARFDGTGRIITTTLGAALLATAVAILFRGTIVGYFTRRFAPRPEPQVMSLTVLLGAILGILVSLSSVGAGALGMTVLLILYPNLPTNRLVGSDIAHAVPLTLIAGAGHWMIGSVDFALLGALLIGSVPGIILGSLVATRISDRVLRPILAGTLAIVGGKLVF</sequence>
<gene>
    <name evidence="6" type="ORF">NEE01_16850</name>
</gene>
<keyword evidence="5" id="KW-1003">Cell membrane</keyword>
<feature type="transmembrane region" description="Helical" evidence="5">
    <location>
        <begin position="80"/>
        <end position="100"/>
    </location>
</feature>
<evidence type="ECO:0000256" key="4">
    <source>
        <dbReference type="ARBA" id="ARBA00023136"/>
    </source>
</evidence>